<dbReference type="GO" id="GO:0006313">
    <property type="term" value="P:DNA transposition"/>
    <property type="evidence" value="ECO:0007669"/>
    <property type="project" value="TreeGrafter"/>
</dbReference>
<name>A0A2C6DKL6_9GAMM</name>
<dbReference type="InterPro" id="IPR038567">
    <property type="entry name" value="T_Elf1_sf"/>
</dbReference>
<organism evidence="1 3">
    <name type="scientific">Budvicia aquatica</name>
    <dbReference type="NCBI Taxonomy" id="82979"/>
    <lineage>
        <taxon>Bacteria</taxon>
        <taxon>Pseudomonadati</taxon>
        <taxon>Pseudomonadota</taxon>
        <taxon>Gammaproteobacteria</taxon>
        <taxon>Enterobacterales</taxon>
        <taxon>Budviciaceae</taxon>
        <taxon>Budvicia</taxon>
    </lineage>
</organism>
<dbReference type="Proteomes" id="UP000224974">
    <property type="component" value="Unassembled WGS sequence"/>
</dbReference>
<dbReference type="Gene3D" id="2.20.25.190">
    <property type="match status" value="1"/>
</dbReference>
<evidence type="ECO:0000313" key="1">
    <source>
        <dbReference type="EMBL" id="PHI29371.1"/>
    </source>
</evidence>
<evidence type="ECO:0000313" key="3">
    <source>
        <dbReference type="Proteomes" id="UP000224974"/>
    </source>
</evidence>
<reference evidence="2 4" key="3">
    <citation type="submission" date="2019-03" db="EMBL/GenBank/DDBJ databases">
        <authorList>
            <consortium name="Pathogen Informatics"/>
        </authorList>
    </citation>
    <scope>NUCLEOTIDE SEQUENCE [LARGE SCALE GENOMIC DNA]</scope>
    <source>
        <strain evidence="2 4">NCTC12282</strain>
    </source>
</reference>
<keyword evidence="3" id="KW-1185">Reference proteome</keyword>
<reference evidence="3" key="1">
    <citation type="submission" date="2017-09" db="EMBL/GenBank/DDBJ databases">
        <title>FDA dAtabase for Regulatory Grade micrObial Sequences (FDA-ARGOS): Supporting development and validation of Infectious Disease Dx tests.</title>
        <authorList>
            <person name="Minogue T."/>
            <person name="Wolcott M."/>
            <person name="Wasieloski L."/>
            <person name="Aguilar W."/>
            <person name="Moore D."/>
            <person name="Tallon L."/>
            <person name="Sadzewicz L."/>
            <person name="Ott S."/>
            <person name="Zhao X."/>
            <person name="Nagaraj S."/>
            <person name="Vavikolanu K."/>
            <person name="Aluvathingal J."/>
            <person name="Nadendla S."/>
            <person name="Sichtig H."/>
        </authorList>
    </citation>
    <scope>NUCLEOTIDE SEQUENCE [LARGE SCALE GENOMIC DNA]</scope>
    <source>
        <strain evidence="3">FDAARGOS_387</strain>
    </source>
</reference>
<dbReference type="EMBL" id="CAADJA010000002">
    <property type="protein sequence ID" value="VFS47616.1"/>
    <property type="molecule type" value="Genomic_DNA"/>
</dbReference>
<proteinExistence type="predicted"/>
<protein>
    <submittedName>
        <fullName evidence="2">Transposase and inactivated derivatives</fullName>
    </submittedName>
</protein>
<dbReference type="EMBL" id="PDDX01000001">
    <property type="protein sequence ID" value="PHI29371.1"/>
    <property type="molecule type" value="Genomic_DNA"/>
</dbReference>
<reference evidence="1" key="2">
    <citation type="submission" date="2017-09" db="EMBL/GenBank/DDBJ databases">
        <title>FDA dAtabase for Regulatory Grade micrObial Sequences (FDA-ARGOS): Supporting development and validation of Infectious Disease Dx tests.</title>
        <authorList>
            <person name="Minogue T."/>
            <person name="Wolcott M."/>
            <person name="Wasieloski L."/>
            <person name="Aguilar W."/>
            <person name="Moore D."/>
            <person name="Tallon L.J."/>
            <person name="Sadzewicz L."/>
            <person name="Ott S."/>
            <person name="Zhao X."/>
            <person name="Nagaraj S."/>
            <person name="Vavikolanu K."/>
            <person name="Aluvathingal J."/>
            <person name="Nadendla S."/>
            <person name="Sichtig H."/>
        </authorList>
    </citation>
    <scope>NUCLEOTIDE SEQUENCE</scope>
    <source>
        <strain evidence="1">FDAARGOS_387</strain>
    </source>
</reference>
<dbReference type="InterPro" id="IPR051252">
    <property type="entry name" value="IS1_transposase_InsA"/>
</dbReference>
<gene>
    <name evidence="1" type="ORF">CRN84_08535</name>
    <name evidence="2" type="ORF">NCTC12282_02554</name>
</gene>
<evidence type="ECO:0000313" key="2">
    <source>
        <dbReference type="EMBL" id="VFS47616.1"/>
    </source>
</evidence>
<dbReference type="Proteomes" id="UP000373449">
    <property type="component" value="Unassembled WGS sequence"/>
</dbReference>
<dbReference type="AlphaFoldDB" id="A0A2C6DKL6"/>
<dbReference type="RefSeq" id="WP_036015920.1">
    <property type="nucleotide sequence ID" value="NZ_CAADJA010000002.1"/>
</dbReference>
<dbReference type="PANTHER" id="PTHR47923">
    <property type="entry name" value="INSERTION ELEMENT IS1 1 PROTEIN INSA-RELATED"/>
    <property type="match status" value="1"/>
</dbReference>
<evidence type="ECO:0000313" key="4">
    <source>
        <dbReference type="Proteomes" id="UP000373449"/>
    </source>
</evidence>
<sequence>MKGYVFACPHCHEWRSVRKHGKTRSGLQRYYCSECRRTFQIKYIYQIDKGKSETIKPSAEMAETC</sequence>
<dbReference type="PANTHER" id="PTHR47923:SF1">
    <property type="entry name" value="INSERTION ELEMENT IS1 1 PROTEIN INSA-RELATED"/>
    <property type="match status" value="1"/>
</dbReference>
<accession>A0A2C6DKL6</accession>